<dbReference type="Proteomes" id="UP000054935">
    <property type="component" value="Unassembled WGS sequence"/>
</dbReference>
<feature type="domain" description="DUF1468" evidence="2">
    <location>
        <begin position="6"/>
        <end position="136"/>
    </location>
</feature>
<keyword evidence="1" id="KW-1133">Transmembrane helix</keyword>
<organism evidence="3 4">
    <name type="scientific">Tropicibacter naphthalenivorans</name>
    <dbReference type="NCBI Taxonomy" id="441103"/>
    <lineage>
        <taxon>Bacteria</taxon>
        <taxon>Pseudomonadati</taxon>
        <taxon>Pseudomonadota</taxon>
        <taxon>Alphaproteobacteria</taxon>
        <taxon>Rhodobacterales</taxon>
        <taxon>Roseobacteraceae</taxon>
        <taxon>Tropicibacter</taxon>
    </lineage>
</organism>
<keyword evidence="1" id="KW-0472">Membrane</keyword>
<reference evidence="3 4" key="1">
    <citation type="submission" date="2015-09" db="EMBL/GenBank/DDBJ databases">
        <authorList>
            <consortium name="Swine Surveillance"/>
        </authorList>
    </citation>
    <scope>NUCLEOTIDE SEQUENCE [LARGE SCALE GENOMIC DNA]</scope>
    <source>
        <strain evidence="3 4">CECT 7648</strain>
    </source>
</reference>
<name>A0A0P1GJG3_9RHOB</name>
<keyword evidence="4" id="KW-1185">Reference proteome</keyword>
<feature type="transmembrane region" description="Helical" evidence="1">
    <location>
        <begin position="110"/>
        <end position="137"/>
    </location>
</feature>
<dbReference type="RefSeq" id="WP_058249152.1">
    <property type="nucleotide sequence ID" value="NZ_CYSE01000010.1"/>
</dbReference>
<evidence type="ECO:0000259" key="2">
    <source>
        <dbReference type="Pfam" id="PF07331"/>
    </source>
</evidence>
<evidence type="ECO:0000313" key="3">
    <source>
        <dbReference type="EMBL" id="CUH82047.1"/>
    </source>
</evidence>
<feature type="transmembrane region" description="Helical" evidence="1">
    <location>
        <begin position="36"/>
        <end position="55"/>
    </location>
</feature>
<dbReference type="Pfam" id="PF07331">
    <property type="entry name" value="TctB"/>
    <property type="match status" value="1"/>
</dbReference>
<protein>
    <submittedName>
        <fullName evidence="3">Tripartite tricarboxylate transporter TctB family protein</fullName>
    </submittedName>
</protein>
<keyword evidence="1" id="KW-0812">Transmembrane</keyword>
<dbReference type="InterPro" id="IPR009936">
    <property type="entry name" value="DUF1468"/>
</dbReference>
<accession>A0A0P1GJG3</accession>
<proteinExistence type="predicted"/>
<sequence length="143" mass="14714">MSDRIFGAVGVLLAIGFAFAALAIEESFLSDAVGPKAFPLIIAAILGLSSAVIALKPDAAPEWPSLPRLAEILAAVVVMVLYAQFLPVVGFVIATAFAATYLTWRLGSGLIASVVTGVGTSLGIYVIFHLVLGLSLARGPLGF</sequence>
<dbReference type="STRING" id="441103.TRN7648_03787"/>
<dbReference type="EMBL" id="CYSE01000010">
    <property type="protein sequence ID" value="CUH82047.1"/>
    <property type="molecule type" value="Genomic_DNA"/>
</dbReference>
<feature type="transmembrane region" description="Helical" evidence="1">
    <location>
        <begin position="76"/>
        <end position="104"/>
    </location>
</feature>
<dbReference type="OrthoDB" id="5519430at2"/>
<dbReference type="AlphaFoldDB" id="A0A0P1GJG3"/>
<evidence type="ECO:0000256" key="1">
    <source>
        <dbReference type="SAM" id="Phobius"/>
    </source>
</evidence>
<gene>
    <name evidence="3" type="ORF">TRN7648_03787</name>
</gene>
<evidence type="ECO:0000313" key="4">
    <source>
        <dbReference type="Proteomes" id="UP000054935"/>
    </source>
</evidence>